<dbReference type="GO" id="GO:0005856">
    <property type="term" value="C:cytoskeleton"/>
    <property type="evidence" value="ECO:0007669"/>
    <property type="project" value="UniProtKB-SubCell"/>
</dbReference>
<evidence type="ECO:0000256" key="9">
    <source>
        <dbReference type="ARBA" id="ARBA00023212"/>
    </source>
</evidence>
<keyword evidence="3" id="KW-0963">Cytoplasm</keyword>
<accession>A0A7N6AAK6</accession>
<dbReference type="GO" id="GO:0046872">
    <property type="term" value="F:metal ion binding"/>
    <property type="evidence" value="ECO:0007669"/>
    <property type="project" value="UniProtKB-KW"/>
</dbReference>
<keyword evidence="7" id="KW-0965">Cell junction</keyword>
<dbReference type="Pfam" id="PF03535">
    <property type="entry name" value="Paxillin"/>
    <property type="match status" value="2"/>
</dbReference>
<dbReference type="FunFam" id="2.10.110.10:FF:000009">
    <property type="entry name" value="Paxillin isoform 1"/>
    <property type="match status" value="1"/>
</dbReference>
<dbReference type="Pfam" id="PF00412">
    <property type="entry name" value="LIM"/>
    <property type="match status" value="3"/>
</dbReference>
<evidence type="ECO:0000256" key="8">
    <source>
        <dbReference type="ARBA" id="ARBA00023038"/>
    </source>
</evidence>
<keyword evidence="14" id="KW-1185">Reference proteome</keyword>
<evidence type="ECO:0000313" key="13">
    <source>
        <dbReference type="Ensembl" id="ENSATEP00000045282.1"/>
    </source>
</evidence>
<feature type="region of interest" description="Disordered" evidence="11">
    <location>
        <begin position="28"/>
        <end position="102"/>
    </location>
</feature>
<evidence type="ECO:0000256" key="7">
    <source>
        <dbReference type="ARBA" id="ARBA00022949"/>
    </source>
</evidence>
<dbReference type="InterPro" id="IPR047075">
    <property type="entry name" value="Paxillin_TGFB1I1_LIM_dom1"/>
</dbReference>
<evidence type="ECO:0000256" key="6">
    <source>
        <dbReference type="ARBA" id="ARBA00022833"/>
    </source>
</evidence>
<evidence type="ECO:0000256" key="5">
    <source>
        <dbReference type="ARBA" id="ARBA00022737"/>
    </source>
</evidence>
<keyword evidence="8 10" id="KW-0440">LIM domain</keyword>
<evidence type="ECO:0000256" key="11">
    <source>
        <dbReference type="SAM" id="MobiDB-lite"/>
    </source>
</evidence>
<feature type="domain" description="LIM zinc-binding" evidence="12">
    <location>
        <begin position="389"/>
        <end position="446"/>
    </location>
</feature>
<dbReference type="PANTHER" id="PTHR24216">
    <property type="entry name" value="PAXILLIN-RELATED"/>
    <property type="match status" value="1"/>
</dbReference>
<dbReference type="PANTHER" id="PTHR24216:SF27">
    <property type="entry name" value="TRANSFORMING GROWTH FACTOR BETA-1-INDUCED TRANSCRIPT 1 PROTEIN"/>
    <property type="match status" value="1"/>
</dbReference>
<reference evidence="13" key="2">
    <citation type="submission" date="2025-08" db="UniProtKB">
        <authorList>
            <consortium name="Ensembl"/>
        </authorList>
    </citation>
    <scope>IDENTIFICATION</scope>
</reference>
<dbReference type="GeneTree" id="ENSGT00940000160447"/>
<feature type="compositionally biased region" description="Polar residues" evidence="11">
    <location>
        <begin position="57"/>
        <end position="74"/>
    </location>
</feature>
<feature type="compositionally biased region" description="Polar residues" evidence="11">
    <location>
        <begin position="34"/>
        <end position="47"/>
    </location>
</feature>
<feature type="compositionally biased region" description="Basic and acidic residues" evidence="11">
    <location>
        <begin position="134"/>
        <end position="143"/>
    </location>
</feature>
<dbReference type="SMART" id="SM00132">
    <property type="entry name" value="LIM"/>
    <property type="match status" value="3"/>
</dbReference>
<dbReference type="FunFam" id="2.10.110.10:FF:000012">
    <property type="entry name" value="Paxillin isoform 1"/>
    <property type="match status" value="1"/>
</dbReference>
<feature type="domain" description="LIM zinc-binding" evidence="12">
    <location>
        <begin position="329"/>
        <end position="388"/>
    </location>
</feature>
<dbReference type="CDD" id="cd09336">
    <property type="entry name" value="LIM1_Paxillin_like"/>
    <property type="match status" value="1"/>
</dbReference>
<feature type="compositionally biased region" description="Low complexity" evidence="11">
    <location>
        <begin position="145"/>
        <end position="160"/>
    </location>
</feature>
<proteinExistence type="predicted"/>
<dbReference type="AlphaFoldDB" id="A0A7N6AAK6"/>
<evidence type="ECO:0000259" key="12">
    <source>
        <dbReference type="PROSITE" id="PS50023"/>
    </source>
</evidence>
<comment type="subcellular location">
    <subcellularLocation>
        <location evidence="2">Cell junction</location>
        <location evidence="2">Focal adhesion</location>
    </subcellularLocation>
    <subcellularLocation>
        <location evidence="1">Cytoplasm</location>
        <location evidence="1">Cytoskeleton</location>
    </subcellularLocation>
</comment>
<dbReference type="Gene3D" id="2.10.110.10">
    <property type="entry name" value="Cysteine Rich Protein"/>
    <property type="match status" value="3"/>
</dbReference>
<feature type="domain" description="LIM zinc-binding" evidence="12">
    <location>
        <begin position="220"/>
        <end position="279"/>
    </location>
</feature>
<dbReference type="CDD" id="cd09339">
    <property type="entry name" value="LIM4_Paxillin_like"/>
    <property type="match status" value="1"/>
</dbReference>
<dbReference type="GO" id="GO:0005925">
    <property type="term" value="C:focal adhesion"/>
    <property type="evidence" value="ECO:0007669"/>
    <property type="project" value="UniProtKB-SubCell"/>
</dbReference>
<dbReference type="SUPFAM" id="SSF57716">
    <property type="entry name" value="Glucocorticoid receptor-like (DNA-binding domain)"/>
    <property type="match status" value="5"/>
</dbReference>
<organism evidence="13 14">
    <name type="scientific">Anabas testudineus</name>
    <name type="common">Climbing perch</name>
    <name type="synonym">Anthias testudineus</name>
    <dbReference type="NCBI Taxonomy" id="64144"/>
    <lineage>
        <taxon>Eukaryota</taxon>
        <taxon>Metazoa</taxon>
        <taxon>Chordata</taxon>
        <taxon>Craniata</taxon>
        <taxon>Vertebrata</taxon>
        <taxon>Euteleostomi</taxon>
        <taxon>Actinopterygii</taxon>
        <taxon>Neopterygii</taxon>
        <taxon>Teleostei</taxon>
        <taxon>Neoteleostei</taxon>
        <taxon>Acanthomorphata</taxon>
        <taxon>Anabantaria</taxon>
        <taxon>Anabantiformes</taxon>
        <taxon>Anabantoidei</taxon>
        <taxon>Anabantidae</taxon>
        <taxon>Anabas</taxon>
    </lineage>
</organism>
<gene>
    <name evidence="13" type="primary">TGFB1I1</name>
</gene>
<evidence type="ECO:0000256" key="1">
    <source>
        <dbReference type="ARBA" id="ARBA00004245"/>
    </source>
</evidence>
<protein>
    <recommendedName>
        <fullName evidence="12">LIM zinc-binding domain-containing protein</fullName>
    </recommendedName>
</protein>
<evidence type="ECO:0000256" key="10">
    <source>
        <dbReference type="PROSITE-ProRule" id="PRU00125"/>
    </source>
</evidence>
<dbReference type="Proteomes" id="UP000265040">
    <property type="component" value="Chromosome 19"/>
</dbReference>
<evidence type="ECO:0000256" key="4">
    <source>
        <dbReference type="ARBA" id="ARBA00022723"/>
    </source>
</evidence>
<name>A0A7N6AAK6_ANATE</name>
<dbReference type="PROSITE" id="PS00478">
    <property type="entry name" value="LIM_DOMAIN_1"/>
    <property type="match status" value="3"/>
</dbReference>
<keyword evidence="6 10" id="KW-0862">Zinc</keyword>
<dbReference type="PROSITE" id="PS50023">
    <property type="entry name" value="LIM_DOMAIN_2"/>
    <property type="match status" value="3"/>
</dbReference>
<reference evidence="13" key="1">
    <citation type="submission" date="2021-04" db="EMBL/GenBank/DDBJ databases">
        <authorList>
            <consortium name="Wellcome Sanger Institute Data Sharing"/>
        </authorList>
    </citation>
    <scope>NUCLEOTIDE SEQUENCE [LARGE SCALE GENOMIC DNA]</scope>
</reference>
<reference evidence="13" key="3">
    <citation type="submission" date="2025-09" db="UniProtKB">
        <authorList>
            <consortium name="Ensembl"/>
        </authorList>
    </citation>
    <scope>IDENTIFICATION</scope>
</reference>
<keyword evidence="5" id="KW-0677">Repeat</keyword>
<evidence type="ECO:0000313" key="14">
    <source>
        <dbReference type="Proteomes" id="UP000265040"/>
    </source>
</evidence>
<feature type="region of interest" description="Disordered" evidence="11">
    <location>
        <begin position="132"/>
        <end position="160"/>
    </location>
</feature>
<evidence type="ECO:0000256" key="3">
    <source>
        <dbReference type="ARBA" id="ARBA00022490"/>
    </source>
</evidence>
<evidence type="ECO:0000256" key="2">
    <source>
        <dbReference type="ARBA" id="ARBA00004246"/>
    </source>
</evidence>
<keyword evidence="4 10" id="KW-0479">Metal-binding</keyword>
<dbReference type="CDD" id="cd09409">
    <property type="entry name" value="LIM3_Paxillin"/>
    <property type="match status" value="1"/>
</dbReference>
<keyword evidence="9" id="KW-0206">Cytoskeleton</keyword>
<dbReference type="FunFam" id="2.10.110.10:FF:000008">
    <property type="entry name" value="Paxillin isoform 1"/>
    <property type="match status" value="1"/>
</dbReference>
<sequence length="446" mass="49036">MDYLWVVPVVDALLADLENTGSPLARCPVLLTSDPPQNADPTIQDPAQSRPPPPAYTPQQTVSAAMKSSQNSNPDKLYSTVCKPRSPRTADPPPAFSSSSLLGGGLSELDHLLQELNATQFNITDEILAQFPSSKKDERDKIKNKATTSSTSSAKPSATSATLELDKLMASLSDFRVQMVTAPQQPTAPPQSSSGGSLDSMLGLLQSDLSRQGVQTSSKGNCSACQKPVVGQVVTALGKVWHPEHFVCTECEAELGSRNFFEKDGRPYCESDYFTLFSPHCAQCNKPILNVRHLDELLNCVKLTVFSAGFHDREGQQYCQQCFLTLFASRCQGCSQPILENYISALNSLWHPQCFVCRECYSPFVNGSFFEHEGKPLCEAHYHQSRGSMCQACQQPILGRCVTAMGAKFHPHHLVCHFCLKPLSKGCFKEQENKPYCHPCFIKLFG</sequence>
<dbReference type="Ensembl" id="ENSATET00000046567.2">
    <property type="protein sequence ID" value="ENSATEP00000045282.1"/>
    <property type="gene ID" value="ENSATEG00000019609.3"/>
</dbReference>
<dbReference type="InterPro" id="IPR001781">
    <property type="entry name" value="Znf_LIM"/>
</dbReference>